<dbReference type="GO" id="GO:0015276">
    <property type="term" value="F:ligand-gated monoatomic ion channel activity"/>
    <property type="evidence" value="ECO:0007669"/>
    <property type="project" value="InterPro"/>
</dbReference>
<dbReference type="Gene3D" id="1.10.287.70">
    <property type="match status" value="1"/>
</dbReference>
<feature type="transmembrane region" description="Helical" evidence="2">
    <location>
        <begin position="220"/>
        <end position="241"/>
    </location>
</feature>
<keyword evidence="2" id="KW-1133">Transmembrane helix</keyword>
<evidence type="ECO:0000256" key="2">
    <source>
        <dbReference type="SAM" id="Phobius"/>
    </source>
</evidence>
<dbReference type="Proteomes" id="UP000887566">
    <property type="component" value="Unplaced"/>
</dbReference>
<evidence type="ECO:0000256" key="1">
    <source>
        <dbReference type="ARBA" id="ARBA00008685"/>
    </source>
</evidence>
<dbReference type="PANTHER" id="PTHR22714:SF7">
    <property type="entry name" value="SOLUTE-BINDING PROTEIN FAMILY 3_N-TERMINAL DOMAIN-CONTAINING PROTEIN"/>
    <property type="match status" value="1"/>
</dbReference>
<feature type="domain" description="Ionotropic glutamate receptor C-terminal" evidence="3">
    <location>
        <begin position="158"/>
        <end position="426"/>
    </location>
</feature>
<accession>A0A914WGS9</accession>
<reference evidence="5" key="1">
    <citation type="submission" date="2022-11" db="UniProtKB">
        <authorList>
            <consortium name="WormBaseParasite"/>
        </authorList>
    </citation>
    <scope>IDENTIFICATION</scope>
</reference>
<keyword evidence="2" id="KW-0812">Transmembrane</keyword>
<keyword evidence="2" id="KW-0472">Membrane</keyword>
<dbReference type="InterPro" id="IPR040128">
    <property type="entry name" value="T25E4.2-like"/>
</dbReference>
<evidence type="ECO:0000313" key="4">
    <source>
        <dbReference type="Proteomes" id="UP000887566"/>
    </source>
</evidence>
<name>A0A914WGS9_9BILA</name>
<organism evidence="4 5">
    <name type="scientific">Plectus sambesii</name>
    <dbReference type="NCBI Taxonomy" id="2011161"/>
    <lineage>
        <taxon>Eukaryota</taxon>
        <taxon>Metazoa</taxon>
        <taxon>Ecdysozoa</taxon>
        <taxon>Nematoda</taxon>
        <taxon>Chromadorea</taxon>
        <taxon>Plectida</taxon>
        <taxon>Plectina</taxon>
        <taxon>Plectoidea</taxon>
        <taxon>Plectidae</taxon>
        <taxon>Plectus</taxon>
    </lineage>
</organism>
<protein>
    <submittedName>
        <fullName evidence="5">Ionotropic glutamate receptor C-terminal domain-containing protein</fullName>
    </submittedName>
</protein>
<feature type="transmembrane region" description="Helical" evidence="2">
    <location>
        <begin position="160"/>
        <end position="182"/>
    </location>
</feature>
<dbReference type="SUPFAM" id="SSF53850">
    <property type="entry name" value="Periplasmic binding protein-like II"/>
    <property type="match status" value="1"/>
</dbReference>
<dbReference type="InterPro" id="IPR001320">
    <property type="entry name" value="Iontro_rcpt_C"/>
</dbReference>
<sequence length="549" mass="61351">MALTWTNDETAMIGELRKVGVKIGVVVAEPWAYECGLKEALVNDKNACQYPGIGMEIARSLCTMLTIPCQFIPLDYSTNMTKDTAGVGIYKPDYQEWLKGEIVGGDIDTTLPVVVETNSNMDKQLLDFTLPLFYMDGGLVVRKTMAPPGQLMMKPFHLNVWIAIGAIILFCTVYDIFSRLLIAHVRGKKDTNAFASSIIHFGIMTGRSVDVDVPLWSRRVLYAVTGMVSIVIGASYSAFLVGTRVSTNVYMPFNNVDQLANALEAGKYQLFIDQYSSHILTMIETSNIPSFMRLKEIFKQPGKKPQLVSNMTQKIQEIGRSSENIVLYSSQFVLRASAKGNCNITVIPLTELSDRGSFAFRKKNYPYSSLFFKATISFKDKGDFYEQTELKYRFSRPCAPNAGVAGAEGVDLPSLVELFYFVLIGLLVAAVSFSLELLCGGSSGKKSEEELMSDKQIALTAGNFAFIQNYHNKYGMNNQLNGNPYGNNNYATAIRGVNFDPSATSRMENEVFKSYWVFGETDKWYAPDQRIVYRRRSSAVRQRKRNGSF</sequence>
<evidence type="ECO:0000313" key="5">
    <source>
        <dbReference type="WBParaSite" id="PSAMB.scaffold410size52487.g5583.t1"/>
    </source>
</evidence>
<dbReference type="WBParaSite" id="PSAMB.scaffold410size52487.g5583.t1">
    <property type="protein sequence ID" value="PSAMB.scaffold410size52487.g5583.t1"/>
    <property type="gene ID" value="PSAMB.scaffold410size52487.g5583"/>
</dbReference>
<keyword evidence="4" id="KW-1185">Reference proteome</keyword>
<dbReference type="Pfam" id="PF00060">
    <property type="entry name" value="Lig_chan"/>
    <property type="match status" value="1"/>
</dbReference>
<dbReference type="AlphaFoldDB" id="A0A914WGS9"/>
<proteinExistence type="inferred from homology"/>
<evidence type="ECO:0000259" key="3">
    <source>
        <dbReference type="Pfam" id="PF00060"/>
    </source>
</evidence>
<dbReference type="GO" id="GO:0016020">
    <property type="term" value="C:membrane"/>
    <property type="evidence" value="ECO:0007669"/>
    <property type="project" value="InterPro"/>
</dbReference>
<dbReference type="PANTHER" id="PTHR22714">
    <property type="entry name" value="PROTEIN CBG02446-RELATED"/>
    <property type="match status" value="1"/>
</dbReference>
<comment type="similarity">
    <text evidence="1">Belongs to the glutamate-gated ion channel (TC 1.A.10.1) family.</text>
</comment>